<dbReference type="Pfam" id="PF04140">
    <property type="entry name" value="ICMT"/>
    <property type="match status" value="1"/>
</dbReference>
<dbReference type="OrthoDB" id="422086at2759"/>
<keyword evidence="3 5" id="KW-1133">Transmembrane helix</keyword>
<dbReference type="EC" id="2.1.1.100" evidence="5"/>
<dbReference type="STRING" id="933084.A0A067PV56"/>
<evidence type="ECO:0000256" key="4">
    <source>
        <dbReference type="ARBA" id="ARBA00023136"/>
    </source>
</evidence>
<evidence type="ECO:0000256" key="1">
    <source>
        <dbReference type="ARBA" id="ARBA00004141"/>
    </source>
</evidence>
<keyword evidence="4 5" id="KW-0472">Membrane</keyword>
<proteinExistence type="inferred from homology"/>
<dbReference type="HOGENOM" id="CLU_065200_6_0_1"/>
<gene>
    <name evidence="7" type="ORF">JAAARDRAFT_128755</name>
</gene>
<keyword evidence="5" id="KW-0949">S-adenosyl-L-methionine</keyword>
<dbReference type="EMBL" id="KL197717">
    <property type="protein sequence ID" value="KDQ58599.1"/>
    <property type="molecule type" value="Genomic_DNA"/>
</dbReference>
<accession>A0A067PV56</accession>
<dbReference type="InParanoid" id="A0A067PV56"/>
<reference evidence="8" key="1">
    <citation type="journal article" date="2014" name="Proc. Natl. Acad. Sci. U.S.A.">
        <title>Extensive sampling of basidiomycete genomes demonstrates inadequacy of the white-rot/brown-rot paradigm for wood decay fungi.</title>
        <authorList>
            <person name="Riley R."/>
            <person name="Salamov A.A."/>
            <person name="Brown D.W."/>
            <person name="Nagy L.G."/>
            <person name="Floudas D."/>
            <person name="Held B.W."/>
            <person name="Levasseur A."/>
            <person name="Lombard V."/>
            <person name="Morin E."/>
            <person name="Otillar R."/>
            <person name="Lindquist E.A."/>
            <person name="Sun H."/>
            <person name="LaButti K.M."/>
            <person name="Schmutz J."/>
            <person name="Jabbour D."/>
            <person name="Luo H."/>
            <person name="Baker S.E."/>
            <person name="Pisabarro A.G."/>
            <person name="Walton J.D."/>
            <person name="Blanchette R.A."/>
            <person name="Henrissat B."/>
            <person name="Martin F."/>
            <person name="Cullen D."/>
            <person name="Hibbett D.S."/>
            <person name="Grigoriev I.V."/>
        </authorList>
    </citation>
    <scope>NUCLEOTIDE SEQUENCE [LARGE SCALE GENOMIC DNA]</scope>
    <source>
        <strain evidence="8">MUCL 33604</strain>
    </source>
</reference>
<evidence type="ECO:0000256" key="5">
    <source>
        <dbReference type="RuleBase" id="RU362022"/>
    </source>
</evidence>
<name>A0A067PV56_9AGAM</name>
<comment type="caution">
    <text evidence="5">Lacks conserved residue(s) required for the propagation of feature annotation.</text>
</comment>
<dbReference type="AlphaFoldDB" id="A0A067PV56"/>
<dbReference type="GO" id="GO:0032259">
    <property type="term" value="P:methylation"/>
    <property type="evidence" value="ECO:0007669"/>
    <property type="project" value="UniProtKB-KW"/>
</dbReference>
<comment type="catalytic activity">
    <reaction evidence="5">
        <text>[protein]-C-terminal S-[(2E,6E)-farnesyl]-L-cysteine + S-adenosyl-L-methionine = [protein]-C-terminal S-[(2E,6E)-farnesyl]-L-cysteine methyl ester + S-adenosyl-L-homocysteine</text>
        <dbReference type="Rhea" id="RHEA:21672"/>
        <dbReference type="Rhea" id="RHEA-COMP:12125"/>
        <dbReference type="Rhea" id="RHEA-COMP:12126"/>
        <dbReference type="ChEBI" id="CHEBI:57856"/>
        <dbReference type="ChEBI" id="CHEBI:59789"/>
        <dbReference type="ChEBI" id="CHEBI:90510"/>
        <dbReference type="ChEBI" id="CHEBI:90511"/>
        <dbReference type="EC" id="2.1.1.100"/>
    </reaction>
</comment>
<keyword evidence="8" id="KW-1185">Reference proteome</keyword>
<keyword evidence="5" id="KW-0489">Methyltransferase</keyword>
<comment type="subcellular location">
    <subcellularLocation>
        <location evidence="5">Endoplasmic reticulum membrane</location>
        <topology evidence="5">Multi-pass membrane protein</topology>
    </subcellularLocation>
    <subcellularLocation>
        <location evidence="1">Membrane</location>
        <topology evidence="1">Multi-pass membrane protein</topology>
    </subcellularLocation>
</comment>
<dbReference type="PANTHER" id="PTHR12714:SF9">
    <property type="entry name" value="PROTEIN-S-ISOPRENYLCYSTEINE O-METHYLTRANSFERASE"/>
    <property type="match status" value="1"/>
</dbReference>
<evidence type="ECO:0000313" key="8">
    <source>
        <dbReference type="Proteomes" id="UP000027265"/>
    </source>
</evidence>
<keyword evidence="2 5" id="KW-0812">Transmembrane</keyword>
<feature type="transmembrane region" description="Helical" evidence="5">
    <location>
        <begin position="93"/>
        <end position="112"/>
    </location>
</feature>
<evidence type="ECO:0000256" key="6">
    <source>
        <dbReference type="SAM" id="SignalP"/>
    </source>
</evidence>
<dbReference type="PANTHER" id="PTHR12714">
    <property type="entry name" value="PROTEIN-S ISOPRENYLCYSTEINE O-METHYLTRANSFERASE"/>
    <property type="match status" value="1"/>
</dbReference>
<keyword evidence="5" id="KW-0808">Transferase</keyword>
<comment type="similarity">
    <text evidence="5">Belongs to the class VI-like SAM-binding methyltransferase superfamily. Isoprenylcysteine carboxyl methyltransferase family.</text>
</comment>
<organism evidence="7 8">
    <name type="scientific">Jaapia argillacea MUCL 33604</name>
    <dbReference type="NCBI Taxonomy" id="933084"/>
    <lineage>
        <taxon>Eukaryota</taxon>
        <taxon>Fungi</taxon>
        <taxon>Dikarya</taxon>
        <taxon>Basidiomycota</taxon>
        <taxon>Agaricomycotina</taxon>
        <taxon>Agaricomycetes</taxon>
        <taxon>Agaricomycetidae</taxon>
        <taxon>Jaapiales</taxon>
        <taxon>Jaapiaceae</taxon>
        <taxon>Jaapia</taxon>
    </lineage>
</organism>
<evidence type="ECO:0000256" key="3">
    <source>
        <dbReference type="ARBA" id="ARBA00022989"/>
    </source>
</evidence>
<dbReference type="InterPro" id="IPR007269">
    <property type="entry name" value="ICMT_MeTrfase"/>
</dbReference>
<feature type="chain" id="PRO_5001643501" description="Protein-S-isoprenylcysteine O-methyltransferase" evidence="6">
    <location>
        <begin position="21"/>
        <end position="235"/>
    </location>
</feature>
<dbReference type="Proteomes" id="UP000027265">
    <property type="component" value="Unassembled WGS sequence"/>
</dbReference>
<protein>
    <recommendedName>
        <fullName evidence="5">Protein-S-isoprenylcysteine O-methyltransferase</fullName>
        <ecNumber evidence="5">2.1.1.100</ecNumber>
    </recommendedName>
</protein>
<evidence type="ECO:0000313" key="7">
    <source>
        <dbReference type="EMBL" id="KDQ58599.1"/>
    </source>
</evidence>
<dbReference type="GO" id="GO:0004671">
    <property type="term" value="F:protein C-terminal S-isoprenylcysteine carboxyl O-methyltransferase activity"/>
    <property type="evidence" value="ECO:0007669"/>
    <property type="project" value="UniProtKB-EC"/>
</dbReference>
<feature type="transmembrane region" description="Helical" evidence="5">
    <location>
        <begin position="52"/>
        <end position="73"/>
    </location>
</feature>
<dbReference type="Gene3D" id="1.20.120.1630">
    <property type="match status" value="1"/>
</dbReference>
<feature type="signal peptide" evidence="6">
    <location>
        <begin position="1"/>
        <end position="20"/>
    </location>
</feature>
<evidence type="ECO:0000256" key="2">
    <source>
        <dbReference type="ARBA" id="ARBA00022692"/>
    </source>
</evidence>
<keyword evidence="6" id="KW-0732">Signal</keyword>
<sequence length="235" mass="26113">MASMKIALLLAVAASTHISATPPQPAPSNENKVKMTFGQAVFTNSIRYSMAALKYVVWLGSLLECALLLAIAYPSPHSTQIIHALSPHHLPNLHMTPMFLLGSFLCIFASTLRSLCYRELGRHFTFEMSIFDNHKLVQTGPYSIVRHPSYLGTVTGLPGIALTYFGRHCLIAESGWMGTLSGKAFVGFWLFYLAFASSSVVMRAPVEDECLRKQFGKEWDNWAKRVPSRIIPGIY</sequence>
<feature type="transmembrane region" description="Helical" evidence="5">
    <location>
        <begin position="184"/>
        <end position="204"/>
    </location>
</feature>
<dbReference type="GO" id="GO:0005789">
    <property type="term" value="C:endoplasmic reticulum membrane"/>
    <property type="evidence" value="ECO:0007669"/>
    <property type="project" value="UniProtKB-SubCell"/>
</dbReference>
<keyword evidence="5" id="KW-0256">Endoplasmic reticulum</keyword>